<comment type="caution">
    <text evidence="9">The sequence shown here is derived from an EMBL/GenBank/DDBJ whole genome shotgun (WGS) entry which is preliminary data.</text>
</comment>
<reference evidence="9" key="2">
    <citation type="submission" date="2015-07" db="EMBL/GenBank/DDBJ databases">
        <title>MeaNS - Measles Nucleotide Surveillance Program.</title>
        <authorList>
            <person name="Tran T."/>
            <person name="Druce J."/>
        </authorList>
    </citation>
    <scope>NUCLEOTIDE SEQUENCE</scope>
    <source>
        <strain evidence="9">DSM 9887</strain>
    </source>
</reference>
<comment type="similarity">
    <text evidence="2">Belongs to the methylmalonyl-CoA mutase family.</text>
</comment>
<dbReference type="InterPro" id="IPR006099">
    <property type="entry name" value="MeMalonylCoA_mutase_a/b_cat"/>
</dbReference>
<dbReference type="SUPFAM" id="SSF52242">
    <property type="entry name" value="Cobalamin (vitamin B12)-binding domain"/>
    <property type="match status" value="1"/>
</dbReference>
<dbReference type="GO" id="GO:0004494">
    <property type="term" value="F:methylmalonyl-CoA mutase activity"/>
    <property type="evidence" value="ECO:0007669"/>
    <property type="project" value="UniProtKB-EC"/>
</dbReference>
<dbReference type="InterPro" id="IPR006098">
    <property type="entry name" value="MMCoA_mutase_a_cat"/>
</dbReference>
<dbReference type="NCBIfam" id="TIGR00641">
    <property type="entry name" value="acid_CoA_mut_N"/>
    <property type="match status" value="1"/>
</dbReference>
<dbReference type="CDD" id="cd03677">
    <property type="entry name" value="MM_CoA_mutase_beta"/>
    <property type="match status" value="1"/>
</dbReference>
<dbReference type="Proteomes" id="UP000319578">
    <property type="component" value="Unassembled WGS sequence"/>
</dbReference>
<dbReference type="RefSeq" id="WP_049739920.1">
    <property type="nucleotide sequence ID" value="NZ_BJON01000002.1"/>
</dbReference>
<dbReference type="OrthoDB" id="9762378at2"/>
<proteinExistence type="inferred from homology"/>
<dbReference type="PANTHER" id="PTHR48101:SF4">
    <property type="entry name" value="METHYLMALONYL-COA MUTASE, MITOCHONDRIAL"/>
    <property type="match status" value="1"/>
</dbReference>
<gene>
    <name evidence="9" type="ORF">ADS79_18785</name>
    <name evidence="8" type="ORF">BRE01_05860</name>
</gene>
<feature type="domain" description="Methylmalonyl-CoA mutase alpha/beta chain catalytic" evidence="7">
    <location>
        <begin position="38"/>
        <end position="542"/>
    </location>
</feature>
<dbReference type="InterPro" id="IPR016176">
    <property type="entry name" value="Cbl-dep_enz_cat"/>
</dbReference>
<evidence type="ECO:0000256" key="4">
    <source>
        <dbReference type="ARBA" id="ARBA00022628"/>
    </source>
</evidence>
<evidence type="ECO:0000313" key="11">
    <source>
        <dbReference type="Proteomes" id="UP000319578"/>
    </source>
</evidence>
<keyword evidence="11" id="KW-1185">Reference proteome</keyword>
<evidence type="ECO:0000256" key="6">
    <source>
        <dbReference type="ARBA" id="ARBA00023285"/>
    </source>
</evidence>
<dbReference type="PANTHER" id="PTHR48101">
    <property type="entry name" value="METHYLMALONYL-COA MUTASE, MITOCHONDRIAL-RELATED"/>
    <property type="match status" value="1"/>
</dbReference>
<evidence type="ECO:0000313" key="9">
    <source>
        <dbReference type="EMBL" id="KNB70889.1"/>
    </source>
</evidence>
<dbReference type="SUPFAM" id="SSF51703">
    <property type="entry name" value="Cobalamin (vitamin B12)-dependent enzymes"/>
    <property type="match status" value="1"/>
</dbReference>
<dbReference type="GO" id="GO:0031419">
    <property type="term" value="F:cobalamin binding"/>
    <property type="evidence" value="ECO:0007669"/>
    <property type="project" value="UniProtKB-KW"/>
</dbReference>
<dbReference type="EMBL" id="BJON01000002">
    <property type="protein sequence ID" value="GED66884.1"/>
    <property type="molecule type" value="Genomic_DNA"/>
</dbReference>
<dbReference type="AlphaFoldDB" id="A0A0K9YQ90"/>
<sequence length="707" mass="77037">MKKDSLFTAFAVPTYEQWRAAAEKSLKGASFDAKLLTKTYEGITLQPIYRKEDTEKLPQMDELPGMAPFVRGTKAIEEKPTQSWHISQEIVANTAEAFNTAALHDLARGQTMVNIVLDQAALRGLDPDEANSEEVGHRGLSLFCKKDVDAALQGIDLEKVPLYVEAGALGLPVVTLFLAHFEATGKDLSKLRGCIGQDPFAILLAEGRLPYSLETSYDAMAHTTRWASKHAPELKTILVGAQAYQNAGGNAVTELAYSLSAGVEFIQALLARGLSIDEIAPRIQFSYAIGSDVFMEIAKLRAAKMLWSTIITSYGGSVESQKMTIHARTSAWTKTILDPYVNLLRSTTEAFSAVLGGVDSLHVSAFDEAIRPANEFSRRIARNTQIILEQEAHLAKVVDPAGGSWYVEWLTDALAQKAWELFLQTEEKGGLLDSLKASLPQNLIEQLAQTKSASIEQRKVRIVGSNMYANVQESVPQQETLPAIQKDRINEVKSHRAGQDHDSLSKALENLAASSDDLMPAAIEAALAGATLGDLFKVVRKSDQTETVIAPLRFHRAAESFEALRKHSAMHLEKTGSRPAVFLANMGPVSKHKARADFSAEFFAVGGFSVIREHHFQTPEEAAQSAVESGAAITVICSDDASYPAIVPPLAQAIKQANPQMLVLLAGLPEAEQLASYQAAGVEDCIHVRTNCYQMLRNLQERIGVIS</sequence>
<comment type="cofactor">
    <cofactor evidence="1">
        <name>adenosylcob(III)alamin</name>
        <dbReference type="ChEBI" id="CHEBI:18408"/>
    </cofactor>
</comment>
<keyword evidence="4" id="KW-0846">Cobalamin</keyword>
<evidence type="ECO:0000259" key="7">
    <source>
        <dbReference type="Pfam" id="PF01642"/>
    </source>
</evidence>
<dbReference type="GO" id="GO:0005737">
    <property type="term" value="C:cytoplasm"/>
    <property type="evidence" value="ECO:0007669"/>
    <property type="project" value="TreeGrafter"/>
</dbReference>
<dbReference type="PROSITE" id="PS00544">
    <property type="entry name" value="METMALONYL_COA_MUTASE"/>
    <property type="match status" value="1"/>
</dbReference>
<keyword evidence="5" id="KW-0413">Isomerase</keyword>
<dbReference type="GO" id="GO:0046872">
    <property type="term" value="F:metal ion binding"/>
    <property type="evidence" value="ECO:0007669"/>
    <property type="project" value="InterPro"/>
</dbReference>
<dbReference type="GO" id="GO:0019678">
    <property type="term" value="P:propionate metabolic process, methylmalonyl pathway"/>
    <property type="evidence" value="ECO:0007669"/>
    <property type="project" value="TreeGrafter"/>
</dbReference>
<dbReference type="STRING" id="54915.ADS79_18785"/>
<reference evidence="8 11" key="3">
    <citation type="submission" date="2019-06" db="EMBL/GenBank/DDBJ databases">
        <title>Whole genome shotgun sequence of Brevibacillus reuszeri NBRC 15719.</title>
        <authorList>
            <person name="Hosoyama A."/>
            <person name="Uohara A."/>
            <person name="Ohji S."/>
            <person name="Ichikawa N."/>
        </authorList>
    </citation>
    <scope>NUCLEOTIDE SEQUENCE [LARGE SCALE GENOMIC DNA]</scope>
    <source>
        <strain evidence="8 11">NBRC 15719</strain>
    </source>
</reference>
<evidence type="ECO:0000313" key="8">
    <source>
        <dbReference type="EMBL" id="GED66884.1"/>
    </source>
</evidence>
<dbReference type="InterPro" id="IPR036724">
    <property type="entry name" value="Cobalamin-bd_sf"/>
</dbReference>
<dbReference type="InterPro" id="IPR058549">
    <property type="entry name" value="MeMalonylCoA_mutase_a/b_site"/>
</dbReference>
<evidence type="ECO:0000256" key="2">
    <source>
        <dbReference type="ARBA" id="ARBA00008465"/>
    </source>
</evidence>
<dbReference type="Proteomes" id="UP000036834">
    <property type="component" value="Unassembled WGS sequence"/>
</dbReference>
<dbReference type="PATRIC" id="fig|54915.3.peg.2855"/>
<protein>
    <recommendedName>
        <fullName evidence="3">methylmalonyl-CoA mutase</fullName>
        <ecNumber evidence="3">5.4.99.2</ecNumber>
    </recommendedName>
</protein>
<evidence type="ECO:0000313" key="10">
    <source>
        <dbReference type="Proteomes" id="UP000036834"/>
    </source>
</evidence>
<name>A0A0K9YQ90_9BACL</name>
<dbReference type="Pfam" id="PF01642">
    <property type="entry name" value="MM_CoA_mutase"/>
    <property type="match status" value="1"/>
</dbReference>
<reference evidence="10" key="1">
    <citation type="submission" date="2015-07" db="EMBL/GenBank/DDBJ databases">
        <title>Genome sequencing project for genomic taxonomy and phylogenomics of Bacillus-like bacteria.</title>
        <authorList>
            <person name="Liu B."/>
            <person name="Wang J."/>
            <person name="Zhu Y."/>
            <person name="Liu G."/>
            <person name="Chen Q."/>
            <person name="Chen Z."/>
            <person name="Lan J."/>
            <person name="Che J."/>
            <person name="Ge C."/>
            <person name="Shi H."/>
            <person name="Pan Z."/>
            <person name="Liu X."/>
        </authorList>
    </citation>
    <scope>NUCLEOTIDE SEQUENCE [LARGE SCALE GENOMIC DNA]</scope>
    <source>
        <strain evidence="10">DSM 9887</strain>
    </source>
</reference>
<evidence type="ECO:0000256" key="1">
    <source>
        <dbReference type="ARBA" id="ARBA00001922"/>
    </source>
</evidence>
<dbReference type="EC" id="5.4.99.2" evidence="3"/>
<dbReference type="EMBL" id="LGIQ01000009">
    <property type="protein sequence ID" value="KNB70889.1"/>
    <property type="molecule type" value="Genomic_DNA"/>
</dbReference>
<dbReference type="Gene3D" id="3.40.50.280">
    <property type="entry name" value="Cobalamin-binding domain"/>
    <property type="match status" value="1"/>
</dbReference>
<accession>A0A0K9YQ90</accession>
<keyword evidence="6" id="KW-0170">Cobalt</keyword>
<organism evidence="9 10">
    <name type="scientific">Brevibacillus reuszeri</name>
    <dbReference type="NCBI Taxonomy" id="54915"/>
    <lineage>
        <taxon>Bacteria</taxon>
        <taxon>Bacillati</taxon>
        <taxon>Bacillota</taxon>
        <taxon>Bacilli</taxon>
        <taxon>Bacillales</taxon>
        <taxon>Paenibacillaceae</taxon>
        <taxon>Brevibacillus</taxon>
    </lineage>
</organism>
<dbReference type="Gene3D" id="3.20.20.240">
    <property type="entry name" value="Methylmalonyl-CoA mutase"/>
    <property type="match status" value="1"/>
</dbReference>
<evidence type="ECO:0000256" key="3">
    <source>
        <dbReference type="ARBA" id="ARBA00012398"/>
    </source>
</evidence>
<evidence type="ECO:0000256" key="5">
    <source>
        <dbReference type="ARBA" id="ARBA00023235"/>
    </source>
</evidence>